<accession>A0A4Q0VWV5</accession>
<keyword evidence="1" id="KW-0472">Membrane</keyword>
<dbReference type="Proteomes" id="UP000290649">
    <property type="component" value="Unassembled WGS sequence"/>
</dbReference>
<dbReference type="OrthoDB" id="9816425at2"/>
<keyword evidence="1" id="KW-1133">Transmembrane helix</keyword>
<dbReference type="RefSeq" id="WP_129076552.1">
    <property type="nucleotide sequence ID" value="NZ_QOUX01000001.1"/>
</dbReference>
<feature type="transmembrane region" description="Helical" evidence="1">
    <location>
        <begin position="7"/>
        <end position="26"/>
    </location>
</feature>
<name>A0A4Q0VWV5_9BACI</name>
<reference evidence="2 3" key="1">
    <citation type="journal article" date="2019" name="Int. J. Syst. Evol. Microbiol.">
        <title>Anaerobacillus alkaliphilus sp. nov., a novel alkaliphilic and moderately halophilic bacterium.</title>
        <authorList>
            <person name="Borsodi A.K."/>
            <person name="Aszalos J.M."/>
            <person name="Bihari P."/>
            <person name="Nagy I."/>
            <person name="Schumann P."/>
            <person name="Sproer C."/>
            <person name="Kovacs A.L."/>
            <person name="Boka K."/>
            <person name="Dobosy P."/>
            <person name="Ovari M."/>
            <person name="Szili-Kovacs T."/>
            <person name="Toth E."/>
        </authorList>
    </citation>
    <scope>NUCLEOTIDE SEQUENCE [LARGE SCALE GENOMIC DNA]</scope>
    <source>
        <strain evidence="2 3">B16-10</strain>
    </source>
</reference>
<protein>
    <submittedName>
        <fullName evidence="2">Uncharacterized protein</fullName>
    </submittedName>
</protein>
<keyword evidence="1" id="KW-0812">Transmembrane</keyword>
<feature type="transmembrane region" description="Helical" evidence="1">
    <location>
        <begin position="46"/>
        <end position="71"/>
    </location>
</feature>
<evidence type="ECO:0000256" key="1">
    <source>
        <dbReference type="SAM" id="Phobius"/>
    </source>
</evidence>
<keyword evidence="3" id="KW-1185">Reference proteome</keyword>
<dbReference type="EMBL" id="QOUX01000001">
    <property type="protein sequence ID" value="RXJ04203.1"/>
    <property type="molecule type" value="Genomic_DNA"/>
</dbReference>
<gene>
    <name evidence="2" type="ORF">DS745_02110</name>
</gene>
<organism evidence="2 3">
    <name type="scientific">Anaerobacillus alkaliphilus</name>
    <dbReference type="NCBI Taxonomy" id="1548597"/>
    <lineage>
        <taxon>Bacteria</taxon>
        <taxon>Bacillati</taxon>
        <taxon>Bacillota</taxon>
        <taxon>Bacilli</taxon>
        <taxon>Bacillales</taxon>
        <taxon>Bacillaceae</taxon>
        <taxon>Anaerobacillus</taxon>
    </lineage>
</organism>
<comment type="caution">
    <text evidence="2">The sequence shown here is derived from an EMBL/GenBank/DDBJ whole genome shotgun (WGS) entry which is preliminary data.</text>
</comment>
<evidence type="ECO:0000313" key="3">
    <source>
        <dbReference type="Proteomes" id="UP000290649"/>
    </source>
</evidence>
<sequence length="143" mass="15832">MDIFSKLITAFISAIILSLILSYMNYTPLPQQQEGIGYWSFSGLLQVYLLYSLPVFLFGGVTFSMFVDFIYNKLSIANQIINYLLKLVCYATGGLVIMGVLVLPGNSIASLEPVPYLILGIISALLFLHVNIGTEKVLEKIVN</sequence>
<dbReference type="AlphaFoldDB" id="A0A4Q0VWV5"/>
<feature type="transmembrane region" description="Helical" evidence="1">
    <location>
        <begin position="114"/>
        <end position="132"/>
    </location>
</feature>
<feature type="transmembrane region" description="Helical" evidence="1">
    <location>
        <begin position="83"/>
        <end position="102"/>
    </location>
</feature>
<evidence type="ECO:0000313" key="2">
    <source>
        <dbReference type="EMBL" id="RXJ04203.1"/>
    </source>
</evidence>
<proteinExistence type="predicted"/>